<dbReference type="OrthoDB" id="3077733at2"/>
<reference evidence="2" key="1">
    <citation type="journal article" date="2022" name="G3 (Bethesda)">
        <title>Unveiling the complete genome sequence of Alicyclobacillus acidoterrestris DSM 3922T, a taint-producing strain.</title>
        <authorList>
            <person name="Leonardo I.C."/>
            <person name="Barreto Crespo M.T."/>
            <person name="Gaspar F.B."/>
        </authorList>
    </citation>
    <scope>NUCLEOTIDE SEQUENCE [LARGE SCALE GENOMIC DNA]</scope>
    <source>
        <strain evidence="2">DSM 3922</strain>
    </source>
</reference>
<protein>
    <submittedName>
        <fullName evidence="1">Uncharacterized protein</fullName>
    </submittedName>
</protein>
<dbReference type="RefSeq" id="WP_152498761.1">
    <property type="nucleotide sequence ID" value="NZ_AURB01000124.1"/>
</dbReference>
<keyword evidence="2" id="KW-1185">Reference proteome</keyword>
<dbReference type="KEGG" id="aaco:K1I37_15415"/>
<sequence>MGLSRQWNGDVALASLNQAPTFPELYYPLWWYSGSFTRLGYGGQEDNSFIAKGVTGSGANISMNLSPSSMNELFTLNSNWPSGTTFALEYCGRLAAGTSATFQLYDATTNSAVANSQQTFMGTSGIFNVVRSGKLTLTPGHTYGIQFVSYVGSTSLDITDISLIIFPPSPTTSPFDLASISLANPNGNTLKEAYIPLWVYSVGTSSNSGASAGADFIPKGSTVAGNNVGSAGSLITLSSTWSSSQKFALEVSMEAHASGFSANIGLYDMTLGSLVNNSSISTGSTSPTLMRSGSFTLVTGHSFGLTVWGTTAAQITKAHLVALAS</sequence>
<evidence type="ECO:0000313" key="2">
    <source>
        <dbReference type="Proteomes" id="UP000829401"/>
    </source>
</evidence>
<name>A0A9E6ZIW2_ALIAG</name>
<accession>A0A9E6ZIW2</accession>
<proteinExistence type="predicted"/>
<dbReference type="Proteomes" id="UP000829401">
    <property type="component" value="Chromosome"/>
</dbReference>
<dbReference type="AlphaFoldDB" id="A0A9E6ZIW2"/>
<evidence type="ECO:0000313" key="1">
    <source>
        <dbReference type="EMBL" id="UNO48061.1"/>
    </source>
</evidence>
<organism evidence="1 2">
    <name type="scientific">Alicyclobacillus acidoterrestris (strain ATCC 49025 / DSM 3922 / CIP 106132 / NCIMB 13137 / GD3B)</name>
    <dbReference type="NCBI Taxonomy" id="1356854"/>
    <lineage>
        <taxon>Bacteria</taxon>
        <taxon>Bacillati</taxon>
        <taxon>Bacillota</taxon>
        <taxon>Bacilli</taxon>
        <taxon>Bacillales</taxon>
        <taxon>Alicyclobacillaceae</taxon>
        <taxon>Alicyclobacillus</taxon>
    </lineage>
</organism>
<gene>
    <name evidence="1" type="ORF">K1I37_15415</name>
</gene>
<dbReference type="EMBL" id="CP080467">
    <property type="protein sequence ID" value="UNO48061.1"/>
    <property type="molecule type" value="Genomic_DNA"/>
</dbReference>